<sequence length="61" mass="7086">MLREISRRRTLEIEVLRERLTKKLGSDCAPVFMPALSFLYLLGKIEYHAKTDSVEFRSEAA</sequence>
<gene>
    <name evidence="1" type="ORF">GCM10007927_36700</name>
</gene>
<protein>
    <submittedName>
        <fullName evidence="1">Uncharacterized protein</fullName>
    </submittedName>
</protein>
<comment type="caution">
    <text evidence="1">The sequence shown here is derived from an EMBL/GenBank/DDBJ whole genome shotgun (WGS) entry which is preliminary data.</text>
</comment>
<reference evidence="1" key="2">
    <citation type="submission" date="2023-01" db="EMBL/GenBank/DDBJ databases">
        <title>Draft genome sequence of Sulfitobacter pacificus strain NBRC 109915.</title>
        <authorList>
            <person name="Sun Q."/>
            <person name="Mori K."/>
        </authorList>
    </citation>
    <scope>NUCLEOTIDE SEQUENCE</scope>
    <source>
        <strain evidence="1">NBRC 109915</strain>
    </source>
</reference>
<reference evidence="1" key="1">
    <citation type="journal article" date="2014" name="Int. J. Syst. Evol. Microbiol.">
        <title>Complete genome of a new Firmicutes species belonging to the dominant human colonic microbiota ('Ruminococcus bicirculans') reveals two chromosomes and a selective capacity to utilize plant glucans.</title>
        <authorList>
            <consortium name="NISC Comparative Sequencing Program"/>
            <person name="Wegmann U."/>
            <person name="Louis P."/>
            <person name="Goesmann A."/>
            <person name="Henrissat B."/>
            <person name="Duncan S.H."/>
            <person name="Flint H.J."/>
        </authorList>
    </citation>
    <scope>NUCLEOTIDE SEQUENCE</scope>
    <source>
        <strain evidence="1">NBRC 109915</strain>
    </source>
</reference>
<keyword evidence="2" id="KW-1185">Reference proteome</keyword>
<evidence type="ECO:0000313" key="2">
    <source>
        <dbReference type="Proteomes" id="UP001161388"/>
    </source>
</evidence>
<dbReference type="Pfam" id="PF20295">
    <property type="entry name" value="MC8"/>
    <property type="match status" value="1"/>
</dbReference>
<dbReference type="EMBL" id="BSNL01000003">
    <property type="protein sequence ID" value="GLQ28867.1"/>
    <property type="molecule type" value="Genomic_DNA"/>
</dbReference>
<dbReference type="InterPro" id="IPR046895">
    <property type="entry name" value="ABC-3C_MC8"/>
</dbReference>
<evidence type="ECO:0000313" key="1">
    <source>
        <dbReference type="EMBL" id="GLQ28867.1"/>
    </source>
</evidence>
<proteinExistence type="predicted"/>
<name>A0ABQ5VPM8_9RHOB</name>
<dbReference type="Proteomes" id="UP001161388">
    <property type="component" value="Unassembled WGS sequence"/>
</dbReference>
<organism evidence="1 2">
    <name type="scientific">Sulfitobacter pacificus</name>
    <dbReference type="NCBI Taxonomy" id="1499314"/>
    <lineage>
        <taxon>Bacteria</taxon>
        <taxon>Pseudomonadati</taxon>
        <taxon>Pseudomonadota</taxon>
        <taxon>Alphaproteobacteria</taxon>
        <taxon>Rhodobacterales</taxon>
        <taxon>Roseobacteraceae</taxon>
        <taxon>Sulfitobacter</taxon>
    </lineage>
</organism>
<dbReference type="RefSeq" id="WP_431358337.1">
    <property type="nucleotide sequence ID" value="NZ_BSNL01000003.1"/>
</dbReference>
<accession>A0ABQ5VPM8</accession>